<dbReference type="GO" id="GO:0051087">
    <property type="term" value="F:protein-folding chaperone binding"/>
    <property type="evidence" value="ECO:0007669"/>
    <property type="project" value="TreeGrafter"/>
</dbReference>
<dbReference type="SMART" id="SM00271">
    <property type="entry name" value="DnaJ"/>
    <property type="match status" value="1"/>
</dbReference>
<sequence length="345" mass="38957">MPASKIKDYHEVLQTRRDASLDEIRTAYKKMALKWHPDRHSTDKDLANDKFVEVYEAYRALTKKTLRERHVRFSDEHLKPSDPPSPKAHSEASTASKKSSMKPPRTTPMEKPKPDPDRRRGTNLPKTPSASENLSPRPSRHTPHSPNPRSPPLHPTKSTSGASKEWIFPLALSLEELFHGTCQRYSILRHLLSGEAKTAIIDVDIPAGCRDGAQIRVPGVGNERKDGTLQDIIFLVVQQDDSRFVRERDDLVTEVRLPCRESSCYFEQDDVVYVEGLDGHLYLVPVPLSASKASQDHHIKGAGMPIRRGGRMVGHGDLIIRWNLVCSHGPNSPSPKRKVLRRRHT</sequence>
<dbReference type="Proteomes" id="UP000305948">
    <property type="component" value="Unassembled WGS sequence"/>
</dbReference>
<dbReference type="Pfam" id="PF01556">
    <property type="entry name" value="DnaJ_C"/>
    <property type="match status" value="1"/>
</dbReference>
<dbReference type="InterPro" id="IPR036869">
    <property type="entry name" value="J_dom_sf"/>
</dbReference>
<feature type="region of interest" description="Disordered" evidence="2">
    <location>
        <begin position="73"/>
        <end position="161"/>
    </location>
</feature>
<dbReference type="InterPro" id="IPR008971">
    <property type="entry name" value="HSP40/DnaJ_pept-bd"/>
</dbReference>
<dbReference type="GO" id="GO:0005829">
    <property type="term" value="C:cytosol"/>
    <property type="evidence" value="ECO:0007669"/>
    <property type="project" value="TreeGrafter"/>
</dbReference>
<dbReference type="PRINTS" id="PR00625">
    <property type="entry name" value="JDOMAIN"/>
</dbReference>
<reference evidence="4 5" key="1">
    <citation type="journal article" date="2019" name="Nat. Ecol. Evol.">
        <title>Megaphylogeny resolves global patterns of mushroom evolution.</title>
        <authorList>
            <person name="Varga T."/>
            <person name="Krizsan K."/>
            <person name="Foldi C."/>
            <person name="Dima B."/>
            <person name="Sanchez-Garcia M."/>
            <person name="Sanchez-Ramirez S."/>
            <person name="Szollosi G.J."/>
            <person name="Szarkandi J.G."/>
            <person name="Papp V."/>
            <person name="Albert L."/>
            <person name="Andreopoulos W."/>
            <person name="Angelini C."/>
            <person name="Antonin V."/>
            <person name="Barry K.W."/>
            <person name="Bougher N.L."/>
            <person name="Buchanan P."/>
            <person name="Buyck B."/>
            <person name="Bense V."/>
            <person name="Catcheside P."/>
            <person name="Chovatia M."/>
            <person name="Cooper J."/>
            <person name="Damon W."/>
            <person name="Desjardin D."/>
            <person name="Finy P."/>
            <person name="Geml J."/>
            <person name="Haridas S."/>
            <person name="Hughes K."/>
            <person name="Justo A."/>
            <person name="Karasinski D."/>
            <person name="Kautmanova I."/>
            <person name="Kiss B."/>
            <person name="Kocsube S."/>
            <person name="Kotiranta H."/>
            <person name="LaButti K.M."/>
            <person name="Lechner B.E."/>
            <person name="Liimatainen K."/>
            <person name="Lipzen A."/>
            <person name="Lukacs Z."/>
            <person name="Mihaltcheva S."/>
            <person name="Morgado L.N."/>
            <person name="Niskanen T."/>
            <person name="Noordeloos M.E."/>
            <person name="Ohm R.A."/>
            <person name="Ortiz-Santana B."/>
            <person name="Ovrebo C."/>
            <person name="Racz N."/>
            <person name="Riley R."/>
            <person name="Savchenko A."/>
            <person name="Shiryaev A."/>
            <person name="Soop K."/>
            <person name="Spirin V."/>
            <person name="Szebenyi C."/>
            <person name="Tomsovsky M."/>
            <person name="Tulloss R.E."/>
            <person name="Uehling J."/>
            <person name="Grigoriev I.V."/>
            <person name="Vagvolgyi C."/>
            <person name="Papp T."/>
            <person name="Martin F.M."/>
            <person name="Miettinen O."/>
            <person name="Hibbett D.S."/>
            <person name="Nagy L.G."/>
        </authorList>
    </citation>
    <scope>NUCLEOTIDE SEQUENCE [LARGE SCALE GENOMIC DNA]</scope>
    <source>
        <strain evidence="4 5">OMC1185</strain>
    </source>
</reference>
<dbReference type="Gene3D" id="2.60.260.20">
    <property type="entry name" value="Urease metallochaperone UreE, N-terminal domain"/>
    <property type="match status" value="2"/>
</dbReference>
<dbReference type="PANTHER" id="PTHR24078">
    <property type="entry name" value="DNAJ HOMOLOG SUBFAMILY C MEMBER"/>
    <property type="match status" value="1"/>
</dbReference>
<feature type="compositionally biased region" description="Polar residues" evidence="2">
    <location>
        <begin position="124"/>
        <end position="133"/>
    </location>
</feature>
<gene>
    <name evidence="4" type="ORF">OE88DRAFT_361731</name>
</gene>
<protein>
    <submittedName>
        <fullName evidence="4">DnaJ-domain-containing protein</fullName>
    </submittedName>
</protein>
<dbReference type="AlphaFoldDB" id="A0A5C3MXJ0"/>
<dbReference type="GO" id="GO:0051082">
    <property type="term" value="F:unfolded protein binding"/>
    <property type="evidence" value="ECO:0007669"/>
    <property type="project" value="InterPro"/>
</dbReference>
<dbReference type="InterPro" id="IPR001623">
    <property type="entry name" value="DnaJ_domain"/>
</dbReference>
<feature type="domain" description="J" evidence="3">
    <location>
        <begin position="8"/>
        <end position="74"/>
    </location>
</feature>
<evidence type="ECO:0000313" key="5">
    <source>
        <dbReference type="Proteomes" id="UP000305948"/>
    </source>
</evidence>
<evidence type="ECO:0000256" key="1">
    <source>
        <dbReference type="ARBA" id="ARBA00023186"/>
    </source>
</evidence>
<dbReference type="GO" id="GO:0006413">
    <property type="term" value="P:translational initiation"/>
    <property type="evidence" value="ECO:0007669"/>
    <property type="project" value="TreeGrafter"/>
</dbReference>
<dbReference type="InterPro" id="IPR002939">
    <property type="entry name" value="DnaJ_C"/>
</dbReference>
<evidence type="ECO:0000259" key="3">
    <source>
        <dbReference type="PROSITE" id="PS50076"/>
    </source>
</evidence>
<organism evidence="4 5">
    <name type="scientific">Heliocybe sulcata</name>
    <dbReference type="NCBI Taxonomy" id="5364"/>
    <lineage>
        <taxon>Eukaryota</taxon>
        <taxon>Fungi</taxon>
        <taxon>Dikarya</taxon>
        <taxon>Basidiomycota</taxon>
        <taxon>Agaricomycotina</taxon>
        <taxon>Agaricomycetes</taxon>
        <taxon>Gloeophyllales</taxon>
        <taxon>Gloeophyllaceae</taxon>
        <taxon>Heliocybe</taxon>
    </lineage>
</organism>
<dbReference type="CDD" id="cd06257">
    <property type="entry name" value="DnaJ"/>
    <property type="match status" value="1"/>
</dbReference>
<dbReference type="OrthoDB" id="10250354at2759"/>
<dbReference type="GO" id="GO:0006457">
    <property type="term" value="P:protein folding"/>
    <property type="evidence" value="ECO:0007669"/>
    <property type="project" value="InterPro"/>
</dbReference>
<dbReference type="CDD" id="cd10747">
    <property type="entry name" value="DnaJ_C"/>
    <property type="match status" value="1"/>
</dbReference>
<feature type="compositionally biased region" description="Basic and acidic residues" evidence="2">
    <location>
        <begin position="108"/>
        <end position="120"/>
    </location>
</feature>
<accession>A0A5C3MXJ0</accession>
<dbReference type="InterPro" id="IPR051339">
    <property type="entry name" value="DnaJ_subfamily_B"/>
</dbReference>
<name>A0A5C3MXJ0_9AGAM</name>
<dbReference type="Gene3D" id="1.10.287.110">
    <property type="entry name" value="DnaJ domain"/>
    <property type="match status" value="1"/>
</dbReference>
<dbReference type="SUPFAM" id="SSF49493">
    <property type="entry name" value="HSP40/DnaJ peptide-binding domain"/>
    <property type="match status" value="1"/>
</dbReference>
<proteinExistence type="predicted"/>
<keyword evidence="1" id="KW-0143">Chaperone</keyword>
<dbReference type="PROSITE" id="PS50076">
    <property type="entry name" value="DNAJ_2"/>
    <property type="match status" value="1"/>
</dbReference>
<evidence type="ECO:0000256" key="2">
    <source>
        <dbReference type="SAM" id="MobiDB-lite"/>
    </source>
</evidence>
<dbReference type="STRING" id="5364.A0A5C3MXJ0"/>
<dbReference type="EMBL" id="ML213515">
    <property type="protein sequence ID" value="TFK49643.1"/>
    <property type="molecule type" value="Genomic_DNA"/>
</dbReference>
<evidence type="ECO:0000313" key="4">
    <source>
        <dbReference type="EMBL" id="TFK49643.1"/>
    </source>
</evidence>
<dbReference type="SUPFAM" id="SSF46565">
    <property type="entry name" value="Chaperone J-domain"/>
    <property type="match status" value="1"/>
</dbReference>
<feature type="compositionally biased region" description="Pro residues" evidence="2">
    <location>
        <begin position="145"/>
        <end position="154"/>
    </location>
</feature>
<keyword evidence="5" id="KW-1185">Reference proteome</keyword>
<dbReference type="PANTHER" id="PTHR24078:SF553">
    <property type="entry name" value="DNAJ HOMOLOG SUBFAMILY B MEMBER 5"/>
    <property type="match status" value="1"/>
</dbReference>
<dbReference type="Pfam" id="PF00226">
    <property type="entry name" value="DnaJ"/>
    <property type="match status" value="1"/>
</dbReference>